<comment type="catalytic activity">
    <reaction evidence="7">
        <text>DNA(n) + a 2'-deoxyribonucleoside 5'-triphosphate = DNA(n+1) + diphosphate</text>
        <dbReference type="Rhea" id="RHEA:22508"/>
        <dbReference type="Rhea" id="RHEA-COMP:17339"/>
        <dbReference type="Rhea" id="RHEA-COMP:17340"/>
        <dbReference type="ChEBI" id="CHEBI:33019"/>
        <dbReference type="ChEBI" id="CHEBI:61560"/>
        <dbReference type="ChEBI" id="CHEBI:173112"/>
        <dbReference type="EC" id="2.7.7.7"/>
    </reaction>
</comment>
<dbReference type="Gene3D" id="1.20.272.10">
    <property type="match status" value="1"/>
</dbReference>
<keyword evidence="4" id="KW-0235">DNA replication</keyword>
<dbReference type="SUPFAM" id="SSF48019">
    <property type="entry name" value="post-AAA+ oligomerization domain-like"/>
    <property type="match status" value="1"/>
</dbReference>
<dbReference type="SUPFAM" id="SSF52540">
    <property type="entry name" value="P-loop containing nucleoside triphosphate hydrolases"/>
    <property type="match status" value="1"/>
</dbReference>
<evidence type="ECO:0000256" key="5">
    <source>
        <dbReference type="ARBA" id="ARBA00022932"/>
    </source>
</evidence>
<keyword evidence="5" id="KW-0239">DNA-directed DNA polymerase</keyword>
<dbReference type="RefSeq" id="WP_344064859.1">
    <property type="nucleotide sequence ID" value="NZ_BAAAPN010000044.1"/>
</dbReference>
<name>A0ABP4WQ83_9MICO</name>
<dbReference type="Proteomes" id="UP001501475">
    <property type="component" value="Unassembled WGS sequence"/>
</dbReference>
<reference evidence="10" key="1">
    <citation type="journal article" date="2019" name="Int. J. Syst. Evol. Microbiol.">
        <title>The Global Catalogue of Microorganisms (GCM) 10K type strain sequencing project: providing services to taxonomists for standard genome sequencing and annotation.</title>
        <authorList>
            <consortium name="The Broad Institute Genomics Platform"/>
            <consortium name="The Broad Institute Genome Sequencing Center for Infectious Disease"/>
            <person name="Wu L."/>
            <person name="Ma J."/>
        </authorList>
    </citation>
    <scope>NUCLEOTIDE SEQUENCE [LARGE SCALE GENOMIC DNA]</scope>
    <source>
        <strain evidence="10">JCM 15591</strain>
    </source>
</reference>
<dbReference type="NCBIfam" id="TIGR01128">
    <property type="entry name" value="holA"/>
    <property type="match status" value="1"/>
</dbReference>
<accession>A0ABP4WQ83</accession>
<evidence type="ECO:0000256" key="3">
    <source>
        <dbReference type="ARBA" id="ARBA00022695"/>
    </source>
</evidence>
<dbReference type="InterPro" id="IPR008921">
    <property type="entry name" value="DNA_pol3_clamp-load_cplx_C"/>
</dbReference>
<evidence type="ECO:0000256" key="2">
    <source>
        <dbReference type="ARBA" id="ARBA00022679"/>
    </source>
</evidence>
<evidence type="ECO:0000313" key="9">
    <source>
        <dbReference type="EMBL" id="GAA1758226.1"/>
    </source>
</evidence>
<dbReference type="InterPro" id="IPR048466">
    <property type="entry name" value="DNA_pol3_delta-like_C"/>
</dbReference>
<evidence type="ECO:0000256" key="1">
    <source>
        <dbReference type="ARBA" id="ARBA00012417"/>
    </source>
</evidence>
<dbReference type="Gene3D" id="3.40.50.300">
    <property type="entry name" value="P-loop containing nucleotide triphosphate hydrolases"/>
    <property type="match status" value="1"/>
</dbReference>
<dbReference type="EMBL" id="BAAAPN010000044">
    <property type="protein sequence ID" value="GAA1758226.1"/>
    <property type="molecule type" value="Genomic_DNA"/>
</dbReference>
<feature type="domain" description="DNA polymerase III delta subunit-like C-terminal" evidence="8">
    <location>
        <begin position="203"/>
        <end position="318"/>
    </location>
</feature>
<sequence length="327" mass="34474">MTAPVTVPSRVPPLVLIHGPEAVLIDRALAETLAEVRIAQPEAEVIRLSAQGYEAGQLTMAASPSLFGEAKTVVVADADEGGEAFQNDLLAVIPDTEDELRIIVIHKGGNRGKKIVDTLKHHKARVIDAPAIKTDRDKQDFTVNEFRRAGRKATPGAVRALIEAVGNDIAELAAACRQLVDDTTGTIDEQVVLTYHGGKVEATGFRVADAAIAGDAGEALRLLRHALGTGLDPVPIVAVLAGQLRQLVRVGSAGSGRSGDLARDLGMAPWQVDRARRALNGWDGPALGRCIQAVAAADFEVKGGGRDPVYAVERAILTIAGERAGRR</sequence>
<dbReference type="PANTHER" id="PTHR34388:SF1">
    <property type="entry name" value="DNA POLYMERASE III SUBUNIT DELTA"/>
    <property type="match status" value="1"/>
</dbReference>
<protein>
    <recommendedName>
        <fullName evidence="1">DNA-directed DNA polymerase</fullName>
        <ecNumber evidence="1">2.7.7.7</ecNumber>
    </recommendedName>
</protein>
<keyword evidence="3" id="KW-0548">Nucleotidyltransferase</keyword>
<gene>
    <name evidence="9" type="ORF">GCM10009810_17250</name>
</gene>
<dbReference type="InterPro" id="IPR005790">
    <property type="entry name" value="DNA_polIII_delta"/>
</dbReference>
<evidence type="ECO:0000256" key="6">
    <source>
        <dbReference type="ARBA" id="ARBA00034754"/>
    </source>
</evidence>
<organism evidence="9 10">
    <name type="scientific">Nostocoides vanveenii</name>
    <dbReference type="NCBI Taxonomy" id="330835"/>
    <lineage>
        <taxon>Bacteria</taxon>
        <taxon>Bacillati</taxon>
        <taxon>Actinomycetota</taxon>
        <taxon>Actinomycetes</taxon>
        <taxon>Micrococcales</taxon>
        <taxon>Intrasporangiaceae</taxon>
        <taxon>Nostocoides</taxon>
    </lineage>
</organism>
<comment type="similarity">
    <text evidence="6">Belongs to the DNA polymerase HolA subunit family.</text>
</comment>
<dbReference type="PANTHER" id="PTHR34388">
    <property type="entry name" value="DNA POLYMERASE III SUBUNIT DELTA"/>
    <property type="match status" value="1"/>
</dbReference>
<dbReference type="EC" id="2.7.7.7" evidence="1"/>
<comment type="caution">
    <text evidence="9">The sequence shown here is derived from an EMBL/GenBank/DDBJ whole genome shotgun (WGS) entry which is preliminary data.</text>
</comment>
<proteinExistence type="inferred from homology"/>
<evidence type="ECO:0000313" key="10">
    <source>
        <dbReference type="Proteomes" id="UP001501475"/>
    </source>
</evidence>
<keyword evidence="10" id="KW-1185">Reference proteome</keyword>
<keyword evidence="2" id="KW-0808">Transferase</keyword>
<evidence type="ECO:0000259" key="8">
    <source>
        <dbReference type="Pfam" id="PF21694"/>
    </source>
</evidence>
<dbReference type="InterPro" id="IPR027417">
    <property type="entry name" value="P-loop_NTPase"/>
</dbReference>
<dbReference type="Pfam" id="PF21694">
    <property type="entry name" value="DNA_pol3_delta_C"/>
    <property type="match status" value="1"/>
</dbReference>
<evidence type="ECO:0000256" key="7">
    <source>
        <dbReference type="ARBA" id="ARBA00049244"/>
    </source>
</evidence>
<evidence type="ECO:0000256" key="4">
    <source>
        <dbReference type="ARBA" id="ARBA00022705"/>
    </source>
</evidence>